<reference evidence="1" key="1">
    <citation type="journal article" date="2015" name="Nature">
        <title>Complex archaea that bridge the gap between prokaryotes and eukaryotes.</title>
        <authorList>
            <person name="Spang A."/>
            <person name="Saw J.H."/>
            <person name="Jorgensen S.L."/>
            <person name="Zaremba-Niedzwiedzka K."/>
            <person name="Martijn J."/>
            <person name="Lind A.E."/>
            <person name="van Eijk R."/>
            <person name="Schleper C."/>
            <person name="Guy L."/>
            <person name="Ettema T.J."/>
        </authorList>
    </citation>
    <scope>NUCLEOTIDE SEQUENCE</scope>
</reference>
<accession>A0A0F9LKX0</accession>
<evidence type="ECO:0000313" key="1">
    <source>
        <dbReference type="EMBL" id="KKM95729.1"/>
    </source>
</evidence>
<sequence length="75" mass="8391">MYITVRYVYPNSIHAATLGVAKTGGWYWSARRSLNDTEGKINGPYESSHAARSQAEISNPNCQLDPITAKYVFPR</sequence>
<proteinExistence type="predicted"/>
<comment type="caution">
    <text evidence="1">The sequence shown here is derived from an EMBL/GenBank/DDBJ whole genome shotgun (WGS) entry which is preliminary data.</text>
</comment>
<organism evidence="1">
    <name type="scientific">marine sediment metagenome</name>
    <dbReference type="NCBI Taxonomy" id="412755"/>
    <lineage>
        <taxon>unclassified sequences</taxon>
        <taxon>metagenomes</taxon>
        <taxon>ecological metagenomes</taxon>
    </lineage>
</organism>
<dbReference type="AlphaFoldDB" id="A0A0F9LKX0"/>
<name>A0A0F9LKX0_9ZZZZ</name>
<gene>
    <name evidence="1" type="ORF">LCGC14_1185410</name>
</gene>
<dbReference type="EMBL" id="LAZR01005970">
    <property type="protein sequence ID" value="KKM95729.1"/>
    <property type="molecule type" value="Genomic_DNA"/>
</dbReference>
<protein>
    <submittedName>
        <fullName evidence="1">Uncharacterized protein</fullName>
    </submittedName>
</protein>